<dbReference type="PANTHER" id="PTHR34477">
    <property type="entry name" value="UPF0213 PROTEIN YHBQ"/>
    <property type="match status" value="1"/>
</dbReference>
<evidence type="ECO:0000313" key="3">
    <source>
        <dbReference type="EMBL" id="OFV70570.1"/>
    </source>
</evidence>
<dbReference type="Gene3D" id="3.40.1440.10">
    <property type="entry name" value="GIY-YIG endonuclease"/>
    <property type="match status" value="1"/>
</dbReference>
<protein>
    <submittedName>
        <fullName evidence="4">GIY-YIG nuclease family protein</fullName>
    </submittedName>
    <submittedName>
        <fullName evidence="3">GIY-YIG nuclease superfamily protein</fullName>
    </submittedName>
</protein>
<dbReference type="EMBL" id="VSLA01000024">
    <property type="protein sequence ID" value="TYC84753.1"/>
    <property type="molecule type" value="Genomic_DNA"/>
</dbReference>
<sequence>MKNWFVYVILCDDGSLYKGHTDNLERRYKEHCSGNGAQHTRWHKPIKMVYYERLDTLEEAVKREKYLKTGVGREWLKKEVNP</sequence>
<dbReference type="SUPFAM" id="SSF82771">
    <property type="entry name" value="GIY-YIG endonuclease"/>
    <property type="match status" value="1"/>
</dbReference>
<proteinExistence type="inferred from homology"/>
<feature type="domain" description="GIY-YIG" evidence="2">
    <location>
        <begin position="2"/>
        <end position="79"/>
    </location>
</feature>
<organism evidence="3 5">
    <name type="scientific">Acetobacterium wieringae</name>
    <dbReference type="NCBI Taxonomy" id="52694"/>
    <lineage>
        <taxon>Bacteria</taxon>
        <taxon>Bacillati</taxon>
        <taxon>Bacillota</taxon>
        <taxon>Clostridia</taxon>
        <taxon>Eubacteriales</taxon>
        <taxon>Eubacteriaceae</taxon>
        <taxon>Acetobacterium</taxon>
    </lineage>
</organism>
<reference evidence="4 6" key="2">
    <citation type="submission" date="2019-08" db="EMBL/GenBank/DDBJ databases">
        <title>Isolation and enrichment of carboxydotrophic bacteria from anaerobic sludge for the production of bio-based chemicals from syngas.</title>
        <authorList>
            <person name="Antares A.L."/>
            <person name="Moreira J."/>
            <person name="Diender M."/>
            <person name="Parshina S.N."/>
            <person name="Stams A.J.M."/>
            <person name="Alves M."/>
            <person name="Alves J.I."/>
            <person name="Sousa D.Z."/>
        </authorList>
    </citation>
    <scope>NUCLEOTIDE SEQUENCE [LARGE SCALE GENOMIC DNA]</scope>
    <source>
        <strain evidence="4 6">JM</strain>
    </source>
</reference>
<evidence type="ECO:0000313" key="4">
    <source>
        <dbReference type="EMBL" id="TYC84753.1"/>
    </source>
</evidence>
<dbReference type="InterPro" id="IPR050190">
    <property type="entry name" value="UPF0213_domain"/>
</dbReference>
<dbReference type="STRING" id="52694.ACWI_20490"/>
<dbReference type="RefSeq" id="WP_070371346.1">
    <property type="nucleotide sequence ID" value="NZ_LKEU01000030.1"/>
</dbReference>
<gene>
    <name evidence="3" type="ORF">ACWI_20490</name>
    <name evidence="4" type="ORF">FXB42_10465</name>
</gene>
<name>A0A1F2PGX8_9FIRM</name>
<comment type="caution">
    <text evidence="3">The sequence shown here is derived from an EMBL/GenBank/DDBJ whole genome shotgun (WGS) entry which is preliminary data.</text>
</comment>
<dbReference type="Pfam" id="PF01541">
    <property type="entry name" value="GIY-YIG"/>
    <property type="match status" value="1"/>
</dbReference>
<evidence type="ECO:0000313" key="6">
    <source>
        <dbReference type="Proteomes" id="UP000322619"/>
    </source>
</evidence>
<dbReference type="AlphaFoldDB" id="A0A1F2PGX8"/>
<comment type="similarity">
    <text evidence="1">Belongs to the UPF0213 family.</text>
</comment>
<dbReference type="InterPro" id="IPR035901">
    <property type="entry name" value="GIY-YIG_endonuc_sf"/>
</dbReference>
<dbReference type="CDD" id="cd10456">
    <property type="entry name" value="GIY-YIG_UPF0213"/>
    <property type="match status" value="1"/>
</dbReference>
<reference evidence="3 5" key="1">
    <citation type="submission" date="2015-09" db="EMBL/GenBank/DDBJ databases">
        <title>Genome sequence of Acetobacterium wieringae DSM 1911.</title>
        <authorList>
            <person name="Poehlein A."/>
            <person name="Bengelsdorf F.R."/>
            <person name="Schiel-Bengelsdorf B."/>
            <person name="Duerre P."/>
            <person name="Daniel R."/>
        </authorList>
    </citation>
    <scope>NUCLEOTIDE SEQUENCE [LARGE SCALE GENOMIC DNA]</scope>
    <source>
        <strain evidence="3 5">DSM 1911</strain>
    </source>
</reference>
<evidence type="ECO:0000259" key="2">
    <source>
        <dbReference type="PROSITE" id="PS50164"/>
    </source>
</evidence>
<dbReference type="Proteomes" id="UP000322619">
    <property type="component" value="Unassembled WGS sequence"/>
</dbReference>
<dbReference type="Proteomes" id="UP000176244">
    <property type="component" value="Unassembled WGS sequence"/>
</dbReference>
<dbReference type="PROSITE" id="PS50164">
    <property type="entry name" value="GIY_YIG"/>
    <property type="match status" value="1"/>
</dbReference>
<accession>A0A1F2PGX8</accession>
<evidence type="ECO:0000313" key="5">
    <source>
        <dbReference type="Proteomes" id="UP000176244"/>
    </source>
</evidence>
<dbReference type="PANTHER" id="PTHR34477:SF1">
    <property type="entry name" value="UPF0213 PROTEIN YHBQ"/>
    <property type="match status" value="1"/>
</dbReference>
<evidence type="ECO:0000256" key="1">
    <source>
        <dbReference type="ARBA" id="ARBA00007435"/>
    </source>
</evidence>
<dbReference type="InterPro" id="IPR000305">
    <property type="entry name" value="GIY-YIG_endonuc"/>
</dbReference>
<dbReference type="OrthoDB" id="9807770at2"/>
<dbReference type="EMBL" id="LKEU01000030">
    <property type="protein sequence ID" value="OFV70570.1"/>
    <property type="molecule type" value="Genomic_DNA"/>
</dbReference>